<evidence type="ECO:0000313" key="3">
    <source>
        <dbReference type="EMBL" id="KKN72265.1"/>
    </source>
</evidence>
<proteinExistence type="predicted"/>
<accession>A0A0F9STK1</accession>
<evidence type="ECO:0000256" key="2">
    <source>
        <dbReference type="SAM" id="MobiDB-lite"/>
    </source>
</evidence>
<sequence>MKLYEIREEMLSLHSDVETNDGVITDEQMTELGELNIAFEDKAESICKVIRNLNGEANSLKEEAQRLKSKADARSRRIGELKDFLKETMELLDIEKFTTPDGLFKPSIQSNSKASVVWLGKPEDIPEPYRQQVPPKPNLKKALEDHESGKLGEGWKVERGTHLRIR</sequence>
<organism evidence="3">
    <name type="scientific">marine sediment metagenome</name>
    <dbReference type="NCBI Taxonomy" id="412755"/>
    <lineage>
        <taxon>unclassified sequences</taxon>
        <taxon>metagenomes</taxon>
        <taxon>ecological metagenomes</taxon>
    </lineage>
</organism>
<name>A0A0F9STK1_9ZZZZ</name>
<dbReference type="AlphaFoldDB" id="A0A0F9STK1"/>
<dbReference type="InterPro" id="IPR008840">
    <property type="entry name" value="Sipho_Gp157"/>
</dbReference>
<evidence type="ECO:0008006" key="4">
    <source>
        <dbReference type="Google" id="ProtNLM"/>
    </source>
</evidence>
<feature type="coiled-coil region" evidence="1">
    <location>
        <begin position="43"/>
        <end position="77"/>
    </location>
</feature>
<reference evidence="3" key="1">
    <citation type="journal article" date="2015" name="Nature">
        <title>Complex archaea that bridge the gap between prokaryotes and eukaryotes.</title>
        <authorList>
            <person name="Spang A."/>
            <person name="Saw J.H."/>
            <person name="Jorgensen S.L."/>
            <person name="Zaremba-Niedzwiedzka K."/>
            <person name="Martijn J."/>
            <person name="Lind A.E."/>
            <person name="van Eijk R."/>
            <person name="Schleper C."/>
            <person name="Guy L."/>
            <person name="Ettema T.J."/>
        </authorList>
    </citation>
    <scope>NUCLEOTIDE SEQUENCE</scope>
</reference>
<gene>
    <name evidence="3" type="ORF">LCGC14_0412160</name>
</gene>
<dbReference type="EMBL" id="LAZR01000365">
    <property type="protein sequence ID" value="KKN72265.1"/>
    <property type="molecule type" value="Genomic_DNA"/>
</dbReference>
<protein>
    <recommendedName>
        <fullName evidence="4">Siphovirus Gp157 family protein</fullName>
    </recommendedName>
</protein>
<comment type="caution">
    <text evidence="3">The sequence shown here is derived from an EMBL/GenBank/DDBJ whole genome shotgun (WGS) entry which is preliminary data.</text>
</comment>
<feature type="region of interest" description="Disordered" evidence="2">
    <location>
        <begin position="124"/>
        <end position="166"/>
    </location>
</feature>
<dbReference type="Pfam" id="PF05565">
    <property type="entry name" value="Sipho_Gp157"/>
    <property type="match status" value="1"/>
</dbReference>
<feature type="compositionally biased region" description="Basic and acidic residues" evidence="2">
    <location>
        <begin position="141"/>
        <end position="166"/>
    </location>
</feature>
<keyword evidence="1" id="KW-0175">Coiled coil</keyword>
<evidence type="ECO:0000256" key="1">
    <source>
        <dbReference type="SAM" id="Coils"/>
    </source>
</evidence>